<dbReference type="InterPro" id="IPR013976">
    <property type="entry name" value="HDOD"/>
</dbReference>
<dbReference type="Gene3D" id="1.10.3210.10">
    <property type="entry name" value="Hypothetical protein af1432"/>
    <property type="match status" value="1"/>
</dbReference>
<keyword evidence="4" id="KW-1185">Reference proteome</keyword>
<gene>
    <name evidence="3" type="ORF">ABIC55_000867</name>
</gene>
<dbReference type="Pfam" id="PF08668">
    <property type="entry name" value="HDOD"/>
    <property type="match status" value="1"/>
</dbReference>
<dbReference type="SUPFAM" id="SSF109604">
    <property type="entry name" value="HD-domain/PDEase-like"/>
    <property type="match status" value="1"/>
</dbReference>
<name>A0ABV2K3X3_SPOPS</name>
<dbReference type="PIRSF" id="PIRSF003180">
    <property type="entry name" value="DiGMPpdiest_YuxH"/>
    <property type="match status" value="1"/>
</dbReference>
<dbReference type="Proteomes" id="UP001549104">
    <property type="component" value="Unassembled WGS sequence"/>
</dbReference>
<sequence>MNDINTFVGRQPILDQHGDIYGYELLYRNSYKNFFPNVNPEQATIGLLVNTFLTIGIEKVAGNRLSFINFTGELLAQDIFSSLDPEQVVIEVLENVEITPSLLTKMRLLKETGFKIALDDFILQEQYSIHSELFEIVDFIKVDYLNTTPFERLEIEKFIKQYPAIVLLAEKIETEEQFKVAKASGYKLFQGYFFSKPEIVTGIEIPSNVSLHFQIIERLHTEPPNIDEITELIMHDISLSYKLLRLINTLAFGVPKRISSIKQAIVLIGLRETKRWVQVLALRELGEGSGNGRTQALADYSLTRAKICELLAKHDGKKNPEEYFFAGMFSLIDVIMKRDWDAILQLIPLSDEVALTVKGERTEITPYLQIAEAVERFDWLRIEQLITEMGITQAELSKCTLEAHRWTQRLQYSNTTP</sequence>
<dbReference type="RefSeq" id="WP_354312271.1">
    <property type="nucleotide sequence ID" value="NZ_JBEPME010000001.1"/>
</dbReference>
<dbReference type="PANTHER" id="PTHR33525:SF4">
    <property type="entry name" value="CYCLIC DI-GMP PHOSPHODIESTERASE CDGJ"/>
    <property type="match status" value="1"/>
</dbReference>
<feature type="domain" description="EAL" evidence="1">
    <location>
        <begin position="1"/>
        <end position="211"/>
    </location>
</feature>
<dbReference type="InterPro" id="IPR001633">
    <property type="entry name" value="EAL_dom"/>
</dbReference>
<evidence type="ECO:0000313" key="4">
    <source>
        <dbReference type="Proteomes" id="UP001549104"/>
    </source>
</evidence>
<proteinExistence type="predicted"/>
<accession>A0ABV2K3X3</accession>
<dbReference type="InterPro" id="IPR014408">
    <property type="entry name" value="dGMP_Pdiesterase_EAL/HD-GYP"/>
</dbReference>
<dbReference type="InterPro" id="IPR052340">
    <property type="entry name" value="RNase_Y/CdgJ"/>
</dbReference>
<reference evidence="3 4" key="1">
    <citation type="submission" date="2024-06" db="EMBL/GenBank/DDBJ databases">
        <title>Sorghum-associated microbial communities from plants grown in Nebraska, USA.</title>
        <authorList>
            <person name="Schachtman D."/>
        </authorList>
    </citation>
    <scope>NUCLEOTIDE SEQUENCE [LARGE SCALE GENOMIC DNA]</scope>
    <source>
        <strain evidence="3 4">1288</strain>
    </source>
</reference>
<dbReference type="PANTHER" id="PTHR33525">
    <property type="match status" value="1"/>
</dbReference>
<dbReference type="Pfam" id="PF00563">
    <property type="entry name" value="EAL"/>
    <property type="match status" value="1"/>
</dbReference>
<dbReference type="EMBL" id="JBEPME010000001">
    <property type="protein sequence ID" value="MET3655783.1"/>
    <property type="molecule type" value="Genomic_DNA"/>
</dbReference>
<protein>
    <submittedName>
        <fullName evidence="3">EAL and modified HD-GYP domain-containing signal transduction protein</fullName>
    </submittedName>
</protein>
<dbReference type="SMART" id="SM00052">
    <property type="entry name" value="EAL"/>
    <property type="match status" value="1"/>
</dbReference>
<evidence type="ECO:0000259" key="2">
    <source>
        <dbReference type="PROSITE" id="PS51833"/>
    </source>
</evidence>
<evidence type="ECO:0000313" key="3">
    <source>
        <dbReference type="EMBL" id="MET3655783.1"/>
    </source>
</evidence>
<dbReference type="Gene3D" id="3.20.20.450">
    <property type="entry name" value="EAL domain"/>
    <property type="match status" value="1"/>
</dbReference>
<feature type="domain" description="HDOD" evidence="2">
    <location>
        <begin position="205"/>
        <end position="395"/>
    </location>
</feature>
<dbReference type="PROSITE" id="PS51833">
    <property type="entry name" value="HDOD"/>
    <property type="match status" value="1"/>
</dbReference>
<dbReference type="InterPro" id="IPR035919">
    <property type="entry name" value="EAL_sf"/>
</dbReference>
<dbReference type="PROSITE" id="PS50883">
    <property type="entry name" value="EAL"/>
    <property type="match status" value="1"/>
</dbReference>
<dbReference type="SUPFAM" id="SSF141868">
    <property type="entry name" value="EAL domain-like"/>
    <property type="match status" value="1"/>
</dbReference>
<comment type="caution">
    <text evidence="3">The sequence shown here is derived from an EMBL/GenBank/DDBJ whole genome shotgun (WGS) entry which is preliminary data.</text>
</comment>
<organism evidence="3 4">
    <name type="scientific">Sporosarcina psychrophila</name>
    <name type="common">Bacillus psychrophilus</name>
    <dbReference type="NCBI Taxonomy" id="1476"/>
    <lineage>
        <taxon>Bacteria</taxon>
        <taxon>Bacillati</taxon>
        <taxon>Bacillota</taxon>
        <taxon>Bacilli</taxon>
        <taxon>Bacillales</taxon>
        <taxon>Caryophanaceae</taxon>
        <taxon>Sporosarcina</taxon>
    </lineage>
</organism>
<evidence type="ECO:0000259" key="1">
    <source>
        <dbReference type="PROSITE" id="PS50883"/>
    </source>
</evidence>